<feature type="compositionally biased region" description="Basic and acidic residues" evidence="1">
    <location>
        <begin position="219"/>
        <end position="228"/>
    </location>
</feature>
<feature type="compositionally biased region" description="Basic and acidic residues" evidence="1">
    <location>
        <begin position="89"/>
        <end position="112"/>
    </location>
</feature>
<feature type="region of interest" description="Disordered" evidence="1">
    <location>
        <begin position="199"/>
        <end position="228"/>
    </location>
</feature>
<organism evidence="2 3">
    <name type="scientific">Striga asiatica</name>
    <name type="common">Asiatic witchweed</name>
    <name type="synonym">Buchnera asiatica</name>
    <dbReference type="NCBI Taxonomy" id="4170"/>
    <lineage>
        <taxon>Eukaryota</taxon>
        <taxon>Viridiplantae</taxon>
        <taxon>Streptophyta</taxon>
        <taxon>Embryophyta</taxon>
        <taxon>Tracheophyta</taxon>
        <taxon>Spermatophyta</taxon>
        <taxon>Magnoliopsida</taxon>
        <taxon>eudicotyledons</taxon>
        <taxon>Gunneridae</taxon>
        <taxon>Pentapetalae</taxon>
        <taxon>asterids</taxon>
        <taxon>lamiids</taxon>
        <taxon>Lamiales</taxon>
        <taxon>Orobanchaceae</taxon>
        <taxon>Buchnereae</taxon>
        <taxon>Striga</taxon>
    </lineage>
</organism>
<name>A0A5A7NX24_STRAF</name>
<comment type="caution">
    <text evidence="2">The sequence shown here is derived from an EMBL/GenBank/DDBJ whole genome shotgun (WGS) entry which is preliminary data.</text>
</comment>
<reference evidence="3" key="1">
    <citation type="journal article" date="2019" name="Curr. Biol.">
        <title>Genome Sequence of Striga asiatica Provides Insight into the Evolution of Plant Parasitism.</title>
        <authorList>
            <person name="Yoshida S."/>
            <person name="Kim S."/>
            <person name="Wafula E.K."/>
            <person name="Tanskanen J."/>
            <person name="Kim Y.M."/>
            <person name="Honaas L."/>
            <person name="Yang Z."/>
            <person name="Spallek T."/>
            <person name="Conn C.E."/>
            <person name="Ichihashi Y."/>
            <person name="Cheong K."/>
            <person name="Cui S."/>
            <person name="Der J.P."/>
            <person name="Gundlach H."/>
            <person name="Jiao Y."/>
            <person name="Hori C."/>
            <person name="Ishida J.K."/>
            <person name="Kasahara H."/>
            <person name="Kiba T."/>
            <person name="Kim M.S."/>
            <person name="Koo N."/>
            <person name="Laohavisit A."/>
            <person name="Lee Y.H."/>
            <person name="Lumba S."/>
            <person name="McCourt P."/>
            <person name="Mortimer J.C."/>
            <person name="Mutuku J.M."/>
            <person name="Nomura T."/>
            <person name="Sasaki-Sekimoto Y."/>
            <person name="Seto Y."/>
            <person name="Wang Y."/>
            <person name="Wakatake T."/>
            <person name="Sakakibara H."/>
            <person name="Demura T."/>
            <person name="Yamaguchi S."/>
            <person name="Yoneyama K."/>
            <person name="Manabe R.I."/>
            <person name="Nelson D.C."/>
            <person name="Schulman A.H."/>
            <person name="Timko M.P."/>
            <person name="dePamphilis C.W."/>
            <person name="Choi D."/>
            <person name="Shirasu K."/>
        </authorList>
    </citation>
    <scope>NUCLEOTIDE SEQUENCE [LARGE SCALE GENOMIC DNA]</scope>
    <source>
        <strain evidence="3">cv. UVA1</strain>
    </source>
</reference>
<dbReference type="AlphaFoldDB" id="A0A5A7NX24"/>
<protein>
    <submittedName>
        <fullName evidence="2">Zinc finger MYND domain-containing protein 15</fullName>
    </submittedName>
</protein>
<gene>
    <name evidence="2" type="ORF">STAS_00618</name>
</gene>
<feature type="region of interest" description="Disordered" evidence="1">
    <location>
        <begin position="15"/>
        <end position="126"/>
    </location>
</feature>
<evidence type="ECO:0000256" key="1">
    <source>
        <dbReference type="SAM" id="MobiDB-lite"/>
    </source>
</evidence>
<proteinExistence type="predicted"/>
<evidence type="ECO:0000313" key="3">
    <source>
        <dbReference type="Proteomes" id="UP000325081"/>
    </source>
</evidence>
<evidence type="ECO:0000313" key="2">
    <source>
        <dbReference type="EMBL" id="GER25066.1"/>
    </source>
</evidence>
<keyword evidence="3" id="KW-1185">Reference proteome</keyword>
<accession>A0A5A7NX24</accession>
<dbReference type="Proteomes" id="UP000325081">
    <property type="component" value="Unassembled WGS sequence"/>
</dbReference>
<sequence length="228" mass="25600">MFILVSDYALILSSPPAQSSAQYTDLEPPFRRRLTTSSSKDQHTPHGPNIPTPGGPRRKPSPTQPNDRNRGWTKPRTAPPKNLNPPTPGKEEKKEEGSANLRNDHHESDNRPRRPRYRRREAGTTHQVRLWPNRGKSTGTREHPASHGPALALDGAARVRASAGGAALDGKWKKKRLIFRDFNSIAFRERKLEIEPWSRPGARRSRAGASLCRRGGVGRKMEEETTDF</sequence>
<dbReference type="EMBL" id="BKCP01000001">
    <property type="protein sequence ID" value="GER25066.1"/>
    <property type="molecule type" value="Genomic_DNA"/>
</dbReference>